<dbReference type="EMBL" id="BARS01009436">
    <property type="protein sequence ID" value="GAF74620.1"/>
    <property type="molecule type" value="Genomic_DNA"/>
</dbReference>
<name>X0TEZ3_9ZZZZ</name>
<feature type="non-terminal residue" evidence="1">
    <location>
        <position position="342"/>
    </location>
</feature>
<accession>X0TEZ3</accession>
<gene>
    <name evidence="1" type="ORF">S01H1_17748</name>
</gene>
<comment type="caution">
    <text evidence="1">The sequence shown here is derived from an EMBL/GenBank/DDBJ whole genome shotgun (WGS) entry which is preliminary data.</text>
</comment>
<dbReference type="AlphaFoldDB" id="X0TEZ3"/>
<protein>
    <submittedName>
        <fullName evidence="1">Uncharacterized protein</fullName>
    </submittedName>
</protein>
<sequence>GGKVRSRTLTNLTHWPPEVVAGLRAILKGGVVVAEGDEGFKIVRSLPHGHVAGVLGMLRTLGLDKLIASRRCRERDLVVGMIAARIIGQRSKLATARGLGKKTASTSLGETLGIADADENDLYGAMDWLLARQERIEKALARRHLHDGTLVLYDVTSSYFEGKTCPLARHGHSRDGKKGNLQIVFGLLCDVQGRPIAVEVFAGNTGDPSTLAPQIQKLRGRFGLKRIVLVGDRGMITEARLRDDVRPVAGLDWITALRAKAIDRLVKQGHLQLSLFDERDLAEIASPDYPGERLIVCRNPFLADERRRKRETLLQATERELAKIATAVTRTRKPLRGKEKIG</sequence>
<proteinExistence type="predicted"/>
<organism evidence="1">
    <name type="scientific">marine sediment metagenome</name>
    <dbReference type="NCBI Taxonomy" id="412755"/>
    <lineage>
        <taxon>unclassified sequences</taxon>
        <taxon>metagenomes</taxon>
        <taxon>ecological metagenomes</taxon>
    </lineage>
</organism>
<reference evidence="1" key="1">
    <citation type="journal article" date="2014" name="Front. Microbiol.">
        <title>High frequency of phylogenetically diverse reductive dehalogenase-homologous genes in deep subseafloor sedimentary metagenomes.</title>
        <authorList>
            <person name="Kawai M."/>
            <person name="Futagami T."/>
            <person name="Toyoda A."/>
            <person name="Takaki Y."/>
            <person name="Nishi S."/>
            <person name="Hori S."/>
            <person name="Arai W."/>
            <person name="Tsubouchi T."/>
            <person name="Morono Y."/>
            <person name="Uchiyama I."/>
            <person name="Ito T."/>
            <person name="Fujiyama A."/>
            <person name="Inagaki F."/>
            <person name="Takami H."/>
        </authorList>
    </citation>
    <scope>NUCLEOTIDE SEQUENCE</scope>
    <source>
        <strain evidence="1">Expedition CK06-06</strain>
    </source>
</reference>
<feature type="non-terminal residue" evidence="1">
    <location>
        <position position="1"/>
    </location>
</feature>
<evidence type="ECO:0000313" key="1">
    <source>
        <dbReference type="EMBL" id="GAF74620.1"/>
    </source>
</evidence>